<dbReference type="Proteomes" id="UP001280581">
    <property type="component" value="Unassembled WGS sequence"/>
</dbReference>
<proteinExistence type="predicted"/>
<protein>
    <submittedName>
        <fullName evidence="2">Uncharacterized protein</fullName>
    </submittedName>
</protein>
<evidence type="ECO:0000313" key="2">
    <source>
        <dbReference type="EMBL" id="KAK3216695.1"/>
    </source>
</evidence>
<evidence type="ECO:0000256" key="1">
    <source>
        <dbReference type="SAM" id="MobiDB-lite"/>
    </source>
</evidence>
<reference evidence="2 3" key="1">
    <citation type="submission" date="2021-02" db="EMBL/GenBank/DDBJ databases">
        <title>Genome assembly of Pseudopithomyces chartarum.</title>
        <authorList>
            <person name="Jauregui R."/>
            <person name="Singh J."/>
            <person name="Voisey C."/>
        </authorList>
    </citation>
    <scope>NUCLEOTIDE SEQUENCE [LARGE SCALE GENOMIC DNA]</scope>
    <source>
        <strain evidence="2 3">AGR01</strain>
    </source>
</reference>
<dbReference type="EMBL" id="WVTA01000001">
    <property type="protein sequence ID" value="KAK3216695.1"/>
    <property type="molecule type" value="Genomic_DNA"/>
</dbReference>
<keyword evidence="3" id="KW-1185">Reference proteome</keyword>
<feature type="compositionally biased region" description="Polar residues" evidence="1">
    <location>
        <begin position="366"/>
        <end position="380"/>
    </location>
</feature>
<gene>
    <name evidence="2" type="ORF">GRF29_1g630092</name>
</gene>
<sequence>MPDKTPRPAFTSHETTYVPPDTLRVRRETTTASMLGQPHTPTNTNTAPFRGFGLYTHAKIPKPQDAPRFAHQKYLAPSMQPTFLPLGGPQRVRDQVEGDEQLPKEVLRVHESLKSILFKEETKEQNGKKNDHSERFEHVGLPDVWLPPPPSAPPPKRVEMVVTVIEGYYWPAREQRGLHDKPDLPNEVDIETIDHEVTTLNHTPEESREILSAGGDEGTQFLETPNAQPSLEIHGRLPEHTDTMSEYPEQALPDHICDGMVRGKLNLDTQPSKNPHSSIVSNAQDTGEILEPTISNDREAAIYYCFNINTQESGEIWDDLIISTQETVDIHDGMFSNTQDTEEVPDTSVDIWVSGKARRDDHDTNARVQSQEPISPSTTLPPHLPDLP</sequence>
<organism evidence="2 3">
    <name type="scientific">Pseudopithomyces chartarum</name>
    <dbReference type="NCBI Taxonomy" id="1892770"/>
    <lineage>
        <taxon>Eukaryota</taxon>
        <taxon>Fungi</taxon>
        <taxon>Dikarya</taxon>
        <taxon>Ascomycota</taxon>
        <taxon>Pezizomycotina</taxon>
        <taxon>Dothideomycetes</taxon>
        <taxon>Pleosporomycetidae</taxon>
        <taxon>Pleosporales</taxon>
        <taxon>Massarineae</taxon>
        <taxon>Didymosphaeriaceae</taxon>
        <taxon>Pseudopithomyces</taxon>
    </lineage>
</organism>
<evidence type="ECO:0000313" key="3">
    <source>
        <dbReference type="Proteomes" id="UP001280581"/>
    </source>
</evidence>
<accession>A0AAN6RKL5</accession>
<feature type="region of interest" description="Disordered" evidence="1">
    <location>
        <begin position="354"/>
        <end position="388"/>
    </location>
</feature>
<feature type="region of interest" description="Disordered" evidence="1">
    <location>
        <begin position="1"/>
        <end position="22"/>
    </location>
</feature>
<name>A0AAN6RKL5_9PLEO</name>
<comment type="caution">
    <text evidence="2">The sequence shown here is derived from an EMBL/GenBank/DDBJ whole genome shotgun (WGS) entry which is preliminary data.</text>
</comment>
<dbReference type="AlphaFoldDB" id="A0AAN6RKL5"/>